<proteinExistence type="predicted"/>
<gene>
    <name evidence="1" type="ORF">HMPREF8578_0984</name>
</gene>
<comment type="caution">
    <text evidence="1">The sequence shown here is derived from an EMBL/GenBank/DDBJ whole genome shotgun (WGS) entry which is preliminary data.</text>
</comment>
<reference evidence="1 2" key="1">
    <citation type="submission" date="2010-11" db="EMBL/GenBank/DDBJ databases">
        <authorList>
            <person name="Muzny D."/>
            <person name="Qin X."/>
            <person name="Deng J."/>
            <person name="Jiang H."/>
            <person name="Liu Y."/>
            <person name="Qu J."/>
            <person name="Song X.-Z."/>
            <person name="Zhang L."/>
            <person name="Thornton R."/>
            <person name="Coyle M."/>
            <person name="Francisco L."/>
            <person name="Jackson L."/>
            <person name="Javaid M."/>
            <person name="Korchina V."/>
            <person name="Kovar C."/>
            <person name="Mata R."/>
            <person name="Mathew T."/>
            <person name="Ngo R."/>
            <person name="Nguyen L."/>
            <person name="Nguyen N."/>
            <person name="Okwuonu G."/>
            <person name="Ongeri F."/>
            <person name="Pham C."/>
            <person name="Simmons D."/>
            <person name="Wilczek-Boney K."/>
            <person name="Hale W."/>
            <person name="Jakkamsetti A."/>
            <person name="Pham P."/>
            <person name="Ruth R."/>
            <person name="San Lucas F."/>
            <person name="Warren J."/>
            <person name="Zhang J."/>
            <person name="Zhao Z."/>
            <person name="Zhou C."/>
            <person name="Zhu D."/>
            <person name="Lee S."/>
            <person name="Bess C."/>
            <person name="Blankenburg K."/>
            <person name="Forbes L."/>
            <person name="Fu Q."/>
            <person name="Gubbala S."/>
            <person name="Hirani K."/>
            <person name="Jayaseelan J.C."/>
            <person name="Lara F."/>
            <person name="Munidasa M."/>
            <person name="Palculict T."/>
            <person name="Patil S."/>
            <person name="Pu L.-L."/>
            <person name="Saada N."/>
            <person name="Tang L."/>
            <person name="Weissenberger G."/>
            <person name="Zhu Y."/>
            <person name="Hemphill L."/>
            <person name="Shang Y."/>
            <person name="Youmans B."/>
            <person name="Ayvaz T."/>
            <person name="Ross M."/>
            <person name="Santibanez J."/>
            <person name="Aqrawi P."/>
            <person name="Gross S."/>
            <person name="Joshi V."/>
            <person name="Fowler G."/>
            <person name="Nazareth L."/>
            <person name="Reid J."/>
            <person name="Worley K."/>
            <person name="Petrosino J."/>
            <person name="Highlander S."/>
            <person name="Gibbs R."/>
        </authorList>
    </citation>
    <scope>NUCLEOTIDE SEQUENCE [LARGE SCALE GENOMIC DNA]</scope>
    <source>
        <strain evidence="1 2">ATCC 49296</strain>
    </source>
</reference>
<dbReference type="HOGENOM" id="CLU_3317794_0_0_9"/>
<dbReference type="Proteomes" id="UP000004500">
    <property type="component" value="Unassembled WGS sequence"/>
</dbReference>
<organism evidence="1 2">
    <name type="scientific">Streptococcus oralis ATCC 49296</name>
    <dbReference type="NCBI Taxonomy" id="888049"/>
    <lineage>
        <taxon>Bacteria</taxon>
        <taxon>Bacillati</taxon>
        <taxon>Bacillota</taxon>
        <taxon>Bacilli</taxon>
        <taxon>Lactobacillales</taxon>
        <taxon>Streptococcaceae</taxon>
        <taxon>Streptococcus</taxon>
    </lineage>
</organism>
<name>E6KL69_STROR</name>
<accession>E6KL69</accession>
<evidence type="ECO:0000313" key="2">
    <source>
        <dbReference type="Proteomes" id="UP000004500"/>
    </source>
</evidence>
<protein>
    <submittedName>
        <fullName evidence="1">Uncharacterized protein</fullName>
    </submittedName>
</protein>
<sequence length="39" mass="4542">MEGELLLFFDSFIINENALHFYGKVTKKIKKFCATCTKL</sequence>
<dbReference type="AlphaFoldDB" id="E6KL69"/>
<evidence type="ECO:0000313" key="1">
    <source>
        <dbReference type="EMBL" id="EFU63319.1"/>
    </source>
</evidence>
<dbReference type="EMBL" id="AEPO01000011">
    <property type="protein sequence ID" value="EFU63319.1"/>
    <property type="molecule type" value="Genomic_DNA"/>
</dbReference>